<accession>A0ABU3AET3</accession>
<dbReference type="Proteomes" id="UP001255246">
    <property type="component" value="Unassembled WGS sequence"/>
</dbReference>
<reference evidence="1 2" key="1">
    <citation type="submission" date="2023-09" db="EMBL/GenBank/DDBJ databases">
        <authorList>
            <person name="Rey-Velasco X."/>
        </authorList>
    </citation>
    <scope>NUCLEOTIDE SEQUENCE [LARGE SCALE GENOMIC DNA]</scope>
    <source>
        <strain evidence="1 2">F388</strain>
    </source>
</reference>
<evidence type="ECO:0000313" key="2">
    <source>
        <dbReference type="Proteomes" id="UP001255246"/>
    </source>
</evidence>
<dbReference type="PROSITE" id="PS51257">
    <property type="entry name" value="PROKAR_LIPOPROTEIN"/>
    <property type="match status" value="1"/>
</dbReference>
<protein>
    <submittedName>
        <fullName evidence="1">Uncharacterized protein</fullName>
    </submittedName>
</protein>
<keyword evidence="2" id="KW-1185">Reference proteome</keyword>
<sequence length="145" mass="16314">MFRLILIVAILTFSCKSQKNEQFSSGMNTDNDLILVLEDNFATDTLLTITINDQKALNSFFAKVNRTRKPGIPVPTIDFNKEMIAIVCAGAQKGVESIRLFRANETETTIEIGIEKLKNKSDSKLISYPFCIYKLPKTNKAITFD</sequence>
<dbReference type="RefSeq" id="WP_311353169.1">
    <property type="nucleotide sequence ID" value="NZ_JAVRHR010000005.1"/>
</dbReference>
<proteinExistence type="predicted"/>
<gene>
    <name evidence="1" type="ORF">RM706_15430</name>
</gene>
<evidence type="ECO:0000313" key="1">
    <source>
        <dbReference type="EMBL" id="MDT0608433.1"/>
    </source>
</evidence>
<organism evidence="1 2">
    <name type="scientific">Croceitalea rosinachiae</name>
    <dbReference type="NCBI Taxonomy" id="3075596"/>
    <lineage>
        <taxon>Bacteria</taxon>
        <taxon>Pseudomonadati</taxon>
        <taxon>Bacteroidota</taxon>
        <taxon>Flavobacteriia</taxon>
        <taxon>Flavobacteriales</taxon>
        <taxon>Flavobacteriaceae</taxon>
        <taxon>Croceitalea</taxon>
    </lineage>
</organism>
<comment type="caution">
    <text evidence="1">The sequence shown here is derived from an EMBL/GenBank/DDBJ whole genome shotgun (WGS) entry which is preliminary data.</text>
</comment>
<dbReference type="EMBL" id="JAVRHR010000005">
    <property type="protein sequence ID" value="MDT0608433.1"/>
    <property type="molecule type" value="Genomic_DNA"/>
</dbReference>
<name>A0ABU3AET3_9FLAO</name>